<dbReference type="Proteomes" id="UP000224974">
    <property type="component" value="Unassembled WGS sequence"/>
</dbReference>
<protein>
    <recommendedName>
        <fullName evidence="3">Lipoprotein</fullName>
    </recommendedName>
</protein>
<name>A0A2C6CQX4_9GAMM</name>
<gene>
    <name evidence="1" type="ORF">CRN84_06930</name>
</gene>
<evidence type="ECO:0000313" key="2">
    <source>
        <dbReference type="Proteomes" id="UP000224974"/>
    </source>
</evidence>
<sequence length="61" mass="6943">MQRISKNLNLAIIFIILTLVGCESQDEKIINLAKEGVIYRLMNPNSIAAKSITFSNLYMRK</sequence>
<comment type="caution">
    <text evidence="1">The sequence shown here is derived from an EMBL/GenBank/DDBJ whole genome shotgun (WGS) entry which is preliminary data.</text>
</comment>
<proteinExistence type="predicted"/>
<accession>A0A2C6CQX4</accession>
<dbReference type="EMBL" id="PDDX01000001">
    <property type="protein sequence ID" value="PHI29069.1"/>
    <property type="molecule type" value="Genomic_DNA"/>
</dbReference>
<organism evidence="1 2">
    <name type="scientific">Budvicia aquatica</name>
    <dbReference type="NCBI Taxonomy" id="82979"/>
    <lineage>
        <taxon>Bacteria</taxon>
        <taxon>Pseudomonadati</taxon>
        <taxon>Pseudomonadota</taxon>
        <taxon>Gammaproteobacteria</taxon>
        <taxon>Enterobacterales</taxon>
        <taxon>Budviciaceae</taxon>
        <taxon>Budvicia</taxon>
    </lineage>
</organism>
<dbReference type="AlphaFoldDB" id="A0A2C6CQX4"/>
<evidence type="ECO:0008006" key="3">
    <source>
        <dbReference type="Google" id="ProtNLM"/>
    </source>
</evidence>
<reference evidence="2" key="1">
    <citation type="submission" date="2017-09" db="EMBL/GenBank/DDBJ databases">
        <title>FDA dAtabase for Regulatory Grade micrObial Sequences (FDA-ARGOS): Supporting development and validation of Infectious Disease Dx tests.</title>
        <authorList>
            <person name="Minogue T."/>
            <person name="Wolcott M."/>
            <person name="Wasieloski L."/>
            <person name="Aguilar W."/>
            <person name="Moore D."/>
            <person name="Tallon L."/>
            <person name="Sadzewicz L."/>
            <person name="Ott S."/>
            <person name="Zhao X."/>
            <person name="Nagaraj S."/>
            <person name="Vavikolanu K."/>
            <person name="Aluvathingal J."/>
            <person name="Nadendla S."/>
            <person name="Sichtig H."/>
        </authorList>
    </citation>
    <scope>NUCLEOTIDE SEQUENCE [LARGE SCALE GENOMIC DNA]</scope>
    <source>
        <strain evidence="2">FDAARGOS_387</strain>
    </source>
</reference>
<evidence type="ECO:0000313" key="1">
    <source>
        <dbReference type="EMBL" id="PHI29069.1"/>
    </source>
</evidence>
<keyword evidence="2" id="KW-1185">Reference proteome</keyword>
<dbReference type="PROSITE" id="PS51257">
    <property type="entry name" value="PROKAR_LIPOPROTEIN"/>
    <property type="match status" value="1"/>
</dbReference>